<keyword evidence="1" id="KW-0472">Membrane</keyword>
<proteinExistence type="predicted"/>
<accession>A0A8X6UEZ8</accession>
<dbReference type="EMBL" id="BMAW01077685">
    <property type="protein sequence ID" value="GFU07588.1"/>
    <property type="molecule type" value="Genomic_DNA"/>
</dbReference>
<sequence>MLHSCVSLFLSLKKKAVRDILGTSVVVLPTIVGHAGFWYNRFRHVGRNMCCPCSTTYLPGDQRALSKPFQQGVTGTVSPKERAERLLIKNSSQLFNVLGEPQLSQLTHCMC</sequence>
<keyword evidence="1" id="KW-1133">Transmembrane helix</keyword>
<keyword evidence="1" id="KW-0812">Transmembrane</keyword>
<keyword evidence="3" id="KW-1185">Reference proteome</keyword>
<evidence type="ECO:0000313" key="3">
    <source>
        <dbReference type="Proteomes" id="UP000887013"/>
    </source>
</evidence>
<name>A0A8X6UEZ8_NEPPI</name>
<dbReference type="AlphaFoldDB" id="A0A8X6UEZ8"/>
<dbReference type="Proteomes" id="UP000887013">
    <property type="component" value="Unassembled WGS sequence"/>
</dbReference>
<protein>
    <submittedName>
        <fullName evidence="2">Uncharacterized protein</fullName>
    </submittedName>
</protein>
<comment type="caution">
    <text evidence="2">The sequence shown here is derived from an EMBL/GenBank/DDBJ whole genome shotgun (WGS) entry which is preliminary data.</text>
</comment>
<organism evidence="2 3">
    <name type="scientific">Nephila pilipes</name>
    <name type="common">Giant wood spider</name>
    <name type="synonym">Nephila maculata</name>
    <dbReference type="NCBI Taxonomy" id="299642"/>
    <lineage>
        <taxon>Eukaryota</taxon>
        <taxon>Metazoa</taxon>
        <taxon>Ecdysozoa</taxon>
        <taxon>Arthropoda</taxon>
        <taxon>Chelicerata</taxon>
        <taxon>Arachnida</taxon>
        <taxon>Araneae</taxon>
        <taxon>Araneomorphae</taxon>
        <taxon>Entelegynae</taxon>
        <taxon>Araneoidea</taxon>
        <taxon>Nephilidae</taxon>
        <taxon>Nephila</taxon>
    </lineage>
</organism>
<evidence type="ECO:0000256" key="1">
    <source>
        <dbReference type="SAM" id="Phobius"/>
    </source>
</evidence>
<reference evidence="2" key="1">
    <citation type="submission" date="2020-08" db="EMBL/GenBank/DDBJ databases">
        <title>Multicomponent nature underlies the extraordinary mechanical properties of spider dragline silk.</title>
        <authorList>
            <person name="Kono N."/>
            <person name="Nakamura H."/>
            <person name="Mori M."/>
            <person name="Yoshida Y."/>
            <person name="Ohtoshi R."/>
            <person name="Malay A.D."/>
            <person name="Moran D.A.P."/>
            <person name="Tomita M."/>
            <person name="Numata K."/>
            <person name="Arakawa K."/>
        </authorList>
    </citation>
    <scope>NUCLEOTIDE SEQUENCE</scope>
</reference>
<gene>
    <name evidence="2" type="ORF">NPIL_670791</name>
</gene>
<evidence type="ECO:0000313" key="2">
    <source>
        <dbReference type="EMBL" id="GFU07588.1"/>
    </source>
</evidence>
<feature type="transmembrane region" description="Helical" evidence="1">
    <location>
        <begin position="20"/>
        <end position="39"/>
    </location>
</feature>